<dbReference type="Gene3D" id="1.20.120.1220">
    <property type="match status" value="1"/>
</dbReference>
<dbReference type="GO" id="GO:0004190">
    <property type="term" value="F:aspartic-type endopeptidase activity"/>
    <property type="evidence" value="ECO:0007669"/>
    <property type="project" value="InterPro"/>
</dbReference>
<proteinExistence type="inferred from homology"/>
<dbReference type="AlphaFoldDB" id="A0A971M645"/>
<accession>A0A971M645</accession>
<feature type="domain" description="Prepilin type IV endopeptidase peptidase" evidence="3">
    <location>
        <begin position="7"/>
        <end position="109"/>
    </location>
</feature>
<keyword evidence="2" id="KW-1133">Transmembrane helix</keyword>
<dbReference type="GO" id="GO:0005886">
    <property type="term" value="C:plasma membrane"/>
    <property type="evidence" value="ECO:0007669"/>
    <property type="project" value="TreeGrafter"/>
</dbReference>
<organism evidence="4 5">
    <name type="scientific">Syntrophorhabdus aromaticivorans</name>
    <dbReference type="NCBI Taxonomy" id="328301"/>
    <lineage>
        <taxon>Bacteria</taxon>
        <taxon>Pseudomonadati</taxon>
        <taxon>Thermodesulfobacteriota</taxon>
        <taxon>Syntrophorhabdia</taxon>
        <taxon>Syntrophorhabdales</taxon>
        <taxon>Syntrophorhabdaceae</taxon>
        <taxon>Syntrophorhabdus</taxon>
    </lineage>
</organism>
<feature type="transmembrane region" description="Helical" evidence="2">
    <location>
        <begin position="28"/>
        <end position="47"/>
    </location>
</feature>
<dbReference type="InterPro" id="IPR050882">
    <property type="entry name" value="Prepilin_peptidase/N-MTase"/>
</dbReference>
<dbReference type="Pfam" id="PF01478">
    <property type="entry name" value="Peptidase_A24"/>
    <property type="match status" value="1"/>
</dbReference>
<feature type="transmembrane region" description="Helical" evidence="2">
    <location>
        <begin position="93"/>
        <end position="113"/>
    </location>
</feature>
<dbReference type="GO" id="GO:0006465">
    <property type="term" value="P:signal peptide processing"/>
    <property type="evidence" value="ECO:0007669"/>
    <property type="project" value="TreeGrafter"/>
</dbReference>
<feature type="transmembrane region" description="Helical" evidence="2">
    <location>
        <begin position="5"/>
        <end position="22"/>
    </location>
</feature>
<keyword evidence="2" id="KW-0472">Membrane</keyword>
<reference evidence="4" key="1">
    <citation type="journal article" date="2020" name="Biotechnol. Biofuels">
        <title>New insights from the biogas microbiome by comprehensive genome-resolved metagenomics of nearly 1600 species originating from multiple anaerobic digesters.</title>
        <authorList>
            <person name="Campanaro S."/>
            <person name="Treu L."/>
            <person name="Rodriguez-R L.M."/>
            <person name="Kovalovszki A."/>
            <person name="Ziels R.M."/>
            <person name="Maus I."/>
            <person name="Zhu X."/>
            <person name="Kougias P.G."/>
            <person name="Basile A."/>
            <person name="Luo G."/>
            <person name="Schluter A."/>
            <person name="Konstantinidis K.T."/>
            <person name="Angelidaki I."/>
        </authorList>
    </citation>
    <scope>NUCLEOTIDE SEQUENCE</scope>
    <source>
        <strain evidence="4">AS06rmzACSIP_7</strain>
    </source>
</reference>
<feature type="transmembrane region" description="Helical" evidence="2">
    <location>
        <begin position="54"/>
        <end position="73"/>
    </location>
</feature>
<dbReference type="PANTHER" id="PTHR30487:SF0">
    <property type="entry name" value="PREPILIN LEADER PEPTIDASE_N-METHYLTRANSFERASE-RELATED"/>
    <property type="match status" value="1"/>
</dbReference>
<reference evidence="4" key="2">
    <citation type="submission" date="2020-01" db="EMBL/GenBank/DDBJ databases">
        <authorList>
            <person name="Campanaro S."/>
        </authorList>
    </citation>
    <scope>NUCLEOTIDE SEQUENCE</scope>
    <source>
        <strain evidence="4">AS06rmzACSIP_7</strain>
    </source>
</reference>
<comment type="similarity">
    <text evidence="1">Belongs to the peptidase A24 family.</text>
</comment>
<keyword evidence="2" id="KW-0812">Transmembrane</keyword>
<dbReference type="EMBL" id="JAAYEE010000255">
    <property type="protein sequence ID" value="NLW36494.1"/>
    <property type="molecule type" value="Genomic_DNA"/>
</dbReference>
<evidence type="ECO:0000259" key="3">
    <source>
        <dbReference type="Pfam" id="PF01478"/>
    </source>
</evidence>
<protein>
    <submittedName>
        <fullName evidence="4">Prepilin peptidase</fullName>
    </submittedName>
</protein>
<dbReference type="PANTHER" id="PTHR30487">
    <property type="entry name" value="TYPE 4 PREPILIN-LIKE PROTEINS LEADER PEPTIDE-PROCESSING ENZYME"/>
    <property type="match status" value="1"/>
</dbReference>
<dbReference type="InterPro" id="IPR000045">
    <property type="entry name" value="Prepilin_IV_endopep_pep"/>
</dbReference>
<evidence type="ECO:0000256" key="1">
    <source>
        <dbReference type="ARBA" id="ARBA00005801"/>
    </source>
</evidence>
<name>A0A971M645_9BACT</name>
<gene>
    <name evidence="4" type="ORF">GXY80_13620</name>
</gene>
<evidence type="ECO:0000313" key="5">
    <source>
        <dbReference type="Proteomes" id="UP000777265"/>
    </source>
</evidence>
<comment type="caution">
    <text evidence="4">The sequence shown here is derived from an EMBL/GenBank/DDBJ whole genome shotgun (WGS) entry which is preliminary data.</text>
</comment>
<evidence type="ECO:0000313" key="4">
    <source>
        <dbReference type="EMBL" id="NLW36494.1"/>
    </source>
</evidence>
<sequence>MIPQVALILIVLIISIIFDVKFRCIPNWLTFPAIGAGIVFNTLAGGVQGLLAGIAGMIVGFLLFILFYMLGGMGAGDVKLAAAIGAFLGPRDILWSALLTAIAGGCYAVIVLIAKGYTKDVARRYFFMIKMFLVTRNLTYIPGEGIAKAPRLAYAIPIAVGTSLVLAKKFM</sequence>
<evidence type="ECO:0000256" key="2">
    <source>
        <dbReference type="SAM" id="Phobius"/>
    </source>
</evidence>
<dbReference type="Proteomes" id="UP000777265">
    <property type="component" value="Unassembled WGS sequence"/>
</dbReference>